<gene>
    <name evidence="1" type="ORF">FSB73_04545</name>
</gene>
<sequence>MYSGANAALYQIVGPNNFAAYNLSVAIDNNGDPTEATIDPYVAQDPATGYYPKSLKTGLSGQDNNLDASRTNYLTLSSTQKISMEVQMGDYVAVTNNDPNSANYGQTLYGVVGDSSGTIPHLGEMSHHFALEVFGANSGITKTGVDVLNKVNIMIAHGSVNTTNDGEINPTYTLDLNNDGVVPPTQ</sequence>
<name>A0A5B8VHJ2_9BACT</name>
<proteinExistence type="predicted"/>
<keyword evidence="2" id="KW-1185">Reference proteome</keyword>
<dbReference type="AlphaFoldDB" id="A0A5B8VHJ2"/>
<accession>A0A5B8VHJ2</accession>
<organism evidence="1 2">
    <name type="scientific">Arachidicoccus ginsenosidivorans</name>
    <dbReference type="NCBI Taxonomy" id="496057"/>
    <lineage>
        <taxon>Bacteria</taxon>
        <taxon>Pseudomonadati</taxon>
        <taxon>Bacteroidota</taxon>
        <taxon>Chitinophagia</taxon>
        <taxon>Chitinophagales</taxon>
        <taxon>Chitinophagaceae</taxon>
        <taxon>Arachidicoccus</taxon>
    </lineage>
</organism>
<evidence type="ECO:0000313" key="1">
    <source>
        <dbReference type="EMBL" id="QEC71057.1"/>
    </source>
</evidence>
<reference evidence="1 2" key="1">
    <citation type="journal article" date="2017" name="Int. J. Syst. Evol. Microbiol.">
        <title>Arachidicoccus ginsenosidivorans sp. nov., with ginsenoside-converting activity isolated from ginseng cultivating soil.</title>
        <authorList>
            <person name="Siddiqi M.Z."/>
            <person name="Aslam Z."/>
            <person name="Im W.T."/>
        </authorList>
    </citation>
    <scope>NUCLEOTIDE SEQUENCE [LARGE SCALE GENOMIC DNA]</scope>
    <source>
        <strain evidence="1 2">Gsoil 809</strain>
    </source>
</reference>
<dbReference type="KEGG" id="agi:FSB73_04545"/>
<dbReference type="Proteomes" id="UP000321291">
    <property type="component" value="Chromosome"/>
</dbReference>
<dbReference type="EMBL" id="CP042434">
    <property type="protein sequence ID" value="QEC71057.1"/>
    <property type="molecule type" value="Genomic_DNA"/>
</dbReference>
<dbReference type="RefSeq" id="WP_146780316.1">
    <property type="nucleotide sequence ID" value="NZ_CP042434.1"/>
</dbReference>
<evidence type="ECO:0000313" key="2">
    <source>
        <dbReference type="Proteomes" id="UP000321291"/>
    </source>
</evidence>
<protein>
    <submittedName>
        <fullName evidence="1">Uncharacterized protein</fullName>
    </submittedName>
</protein>